<dbReference type="Gene3D" id="3.30.70.590">
    <property type="entry name" value="Poly(A) polymerase predicted RNA binding domain"/>
    <property type="match status" value="1"/>
</dbReference>
<feature type="region of interest" description="Disordered" evidence="1">
    <location>
        <begin position="39"/>
        <end position="64"/>
    </location>
</feature>
<evidence type="ECO:0000313" key="3">
    <source>
        <dbReference type="WBParaSite" id="Gr19_v10_g5588.t1"/>
    </source>
</evidence>
<feature type="compositionally biased region" description="Low complexity" evidence="1">
    <location>
        <begin position="50"/>
        <end position="64"/>
    </location>
</feature>
<proteinExistence type="predicted"/>
<evidence type="ECO:0000256" key="1">
    <source>
        <dbReference type="SAM" id="MobiDB-lite"/>
    </source>
</evidence>
<feature type="region of interest" description="Disordered" evidence="1">
    <location>
        <begin position="253"/>
        <end position="278"/>
    </location>
</feature>
<reference evidence="3" key="1">
    <citation type="submission" date="2022-11" db="UniProtKB">
        <authorList>
            <consortium name="WormBaseParasite"/>
        </authorList>
    </citation>
    <scope>IDENTIFICATION</scope>
</reference>
<dbReference type="AlphaFoldDB" id="A0A914HY91"/>
<keyword evidence="2" id="KW-1185">Reference proteome</keyword>
<organism evidence="2 3">
    <name type="scientific">Globodera rostochiensis</name>
    <name type="common">Golden nematode worm</name>
    <name type="synonym">Heterodera rostochiensis</name>
    <dbReference type="NCBI Taxonomy" id="31243"/>
    <lineage>
        <taxon>Eukaryota</taxon>
        <taxon>Metazoa</taxon>
        <taxon>Ecdysozoa</taxon>
        <taxon>Nematoda</taxon>
        <taxon>Chromadorea</taxon>
        <taxon>Rhabditida</taxon>
        <taxon>Tylenchina</taxon>
        <taxon>Tylenchomorpha</taxon>
        <taxon>Tylenchoidea</taxon>
        <taxon>Heteroderidae</taxon>
        <taxon>Heteroderinae</taxon>
        <taxon>Globodera</taxon>
    </lineage>
</organism>
<name>A0A914HY91_GLORO</name>
<dbReference type="Proteomes" id="UP000887572">
    <property type="component" value="Unplaced"/>
</dbReference>
<protein>
    <submittedName>
        <fullName evidence="3">Uncharacterized protein</fullName>
    </submittedName>
</protein>
<feature type="compositionally biased region" description="Basic and acidic residues" evidence="1">
    <location>
        <begin position="262"/>
        <end position="278"/>
    </location>
</feature>
<evidence type="ECO:0000313" key="2">
    <source>
        <dbReference type="Proteomes" id="UP000887572"/>
    </source>
</evidence>
<sequence>MRLLDNYRRAMAKSSSDTERLSGRLAADVSVWMNHLSEQFSQRKPPPSPSVSVPSASAPAPTSPLSPFSELVNYVWLSFRIIYDICDPTIVMNSNYDFNYKRLSLFLNNYLYEFDNFIQNERKKKRFTDVLKNWKANEHSVLCISDLGWLNEDDNKSAAPLELTQQIHFEVLQKYMDDKEIGKDFREIFLGFPYFIQIGAIILPVSVSKTVGENNKNHEEKYRRKNLLQFLKIENIKKLFELHKITYNESDFMGNESEEEAENVKKMEENPSESDKNAVENVKKLDDVSSVNAAKSQQIMGKNDQSFENIQNIEENLSDSKERPFNIVLVQKNAVNFVEKYNNSIVFNCVAEDKISYDKFCNFVEEQIRSEFTALMEKIGIKNSKEVAFLNTESYKETCGVAKELVQEKFSINFCKLWLVGIESSPMHNNEKLNEYLKDFNSAIKSNYLLKFNHSSADENDKISESQKLRADVHSTVQKKWFLMQIMEN</sequence>
<accession>A0A914HY91</accession>
<dbReference type="WBParaSite" id="Gr19_v10_g5588.t1">
    <property type="protein sequence ID" value="Gr19_v10_g5588.t1"/>
    <property type="gene ID" value="Gr19_v10_g5588"/>
</dbReference>